<organism evidence="18 19">
    <name type="scientific">Thalictrum thalictroides</name>
    <name type="common">Rue-anemone</name>
    <name type="synonym">Anemone thalictroides</name>
    <dbReference type="NCBI Taxonomy" id="46969"/>
    <lineage>
        <taxon>Eukaryota</taxon>
        <taxon>Viridiplantae</taxon>
        <taxon>Streptophyta</taxon>
        <taxon>Embryophyta</taxon>
        <taxon>Tracheophyta</taxon>
        <taxon>Spermatophyta</taxon>
        <taxon>Magnoliopsida</taxon>
        <taxon>Ranunculales</taxon>
        <taxon>Ranunculaceae</taxon>
        <taxon>Thalictroideae</taxon>
        <taxon>Thalictrum</taxon>
    </lineage>
</organism>
<name>A0A7J6V1R5_THATH</name>
<dbReference type="AlphaFoldDB" id="A0A7J6V1R5"/>
<dbReference type="PROSITE" id="PS01358">
    <property type="entry name" value="ZF_RANBP2_1"/>
    <property type="match status" value="1"/>
</dbReference>
<dbReference type="InterPro" id="IPR001876">
    <property type="entry name" value="Znf_RanBP2"/>
</dbReference>
<feature type="domain" description="RanBP2-type" evidence="16">
    <location>
        <begin position="507"/>
        <end position="536"/>
    </location>
</feature>
<comment type="caution">
    <text evidence="18">The sequence shown here is derived from an EMBL/GenBank/DDBJ whole genome shotgun (WGS) entry which is preliminary data.</text>
</comment>
<dbReference type="Pfam" id="PF01485">
    <property type="entry name" value="IBR"/>
    <property type="match status" value="1"/>
</dbReference>
<dbReference type="InterPro" id="IPR044066">
    <property type="entry name" value="TRIAD_supradom"/>
</dbReference>
<evidence type="ECO:0000256" key="3">
    <source>
        <dbReference type="ARBA" id="ARBA00003976"/>
    </source>
</evidence>
<keyword evidence="9" id="KW-0677">Repeat</keyword>
<dbReference type="CDD" id="cd20354">
    <property type="entry name" value="Rcat_RBR_RNF14"/>
    <property type="match status" value="1"/>
</dbReference>
<dbReference type="PROSITE" id="PS50089">
    <property type="entry name" value="ZF_RING_2"/>
    <property type="match status" value="1"/>
</dbReference>
<dbReference type="InterPro" id="IPR045840">
    <property type="entry name" value="Ariadne"/>
</dbReference>
<evidence type="ECO:0000256" key="8">
    <source>
        <dbReference type="ARBA" id="ARBA00022723"/>
    </source>
</evidence>
<protein>
    <recommendedName>
        <fullName evidence="6">RBR-type E3 ubiquitin transferase</fullName>
        <ecNumber evidence="6">2.3.2.31</ecNumber>
    </recommendedName>
</protein>
<evidence type="ECO:0000256" key="12">
    <source>
        <dbReference type="ARBA" id="ARBA00022833"/>
    </source>
</evidence>
<feature type="domain" description="RING-type" evidence="17">
    <location>
        <begin position="111"/>
        <end position="320"/>
    </location>
</feature>
<evidence type="ECO:0000256" key="14">
    <source>
        <dbReference type="PROSITE-ProRule" id="PRU00322"/>
    </source>
</evidence>
<dbReference type="Pfam" id="PF21235">
    <property type="entry name" value="UBA_ARI1"/>
    <property type="match status" value="1"/>
</dbReference>
<dbReference type="PANTHER" id="PTHR11685">
    <property type="entry name" value="RBR FAMILY RING FINGER AND IBR DOMAIN-CONTAINING"/>
    <property type="match status" value="1"/>
</dbReference>
<keyword evidence="10 14" id="KW-0863">Zinc-finger</keyword>
<dbReference type="OrthoDB" id="10009520at2759"/>
<comment type="catalytic activity">
    <reaction evidence="1">
        <text>[E2 ubiquitin-conjugating enzyme]-S-ubiquitinyl-L-cysteine + [acceptor protein]-L-lysine = [E2 ubiquitin-conjugating enzyme]-L-cysteine + [acceptor protein]-N(6)-ubiquitinyl-L-lysine.</text>
        <dbReference type="EC" id="2.3.2.31"/>
    </reaction>
</comment>
<feature type="domain" description="RanBP2-type" evidence="16">
    <location>
        <begin position="532"/>
        <end position="562"/>
    </location>
</feature>
<gene>
    <name evidence="18" type="ORF">FRX31_032281</name>
</gene>
<dbReference type="InterPro" id="IPR036443">
    <property type="entry name" value="Znf_RanBP2_sf"/>
</dbReference>
<dbReference type="SUPFAM" id="SSF57850">
    <property type="entry name" value="RING/U-box"/>
    <property type="match status" value="3"/>
</dbReference>
<evidence type="ECO:0000259" key="17">
    <source>
        <dbReference type="PROSITE" id="PS51873"/>
    </source>
</evidence>
<dbReference type="InterPro" id="IPR054694">
    <property type="entry name" value="Parkin-like_IBR"/>
</dbReference>
<keyword evidence="11" id="KW-0833">Ubl conjugation pathway</keyword>
<evidence type="ECO:0000256" key="10">
    <source>
        <dbReference type="ARBA" id="ARBA00022771"/>
    </source>
</evidence>
<comment type="similarity">
    <text evidence="5">Belongs to the RBR family. Ariadne subfamily.</text>
</comment>
<dbReference type="Proteomes" id="UP000554482">
    <property type="component" value="Unassembled WGS sequence"/>
</dbReference>
<comment type="function">
    <text evidence="3">Might act as an E3 ubiquitin-protein ligase, or as part of E3 complex, which accepts ubiquitin from specific E2 ubiquitin-conjugating enzymes and then transfers it to substrates.</text>
</comment>
<dbReference type="GO" id="GO:0016567">
    <property type="term" value="P:protein ubiquitination"/>
    <property type="evidence" value="ECO:0007669"/>
    <property type="project" value="InterPro"/>
</dbReference>
<evidence type="ECO:0000256" key="1">
    <source>
        <dbReference type="ARBA" id="ARBA00001798"/>
    </source>
</evidence>
<dbReference type="Gene3D" id="4.10.1060.10">
    <property type="entry name" value="Zinc finger, RanBP2-type"/>
    <property type="match status" value="1"/>
</dbReference>
<reference evidence="18 19" key="1">
    <citation type="submission" date="2020-06" db="EMBL/GenBank/DDBJ databases">
        <title>Transcriptomic and genomic resources for Thalictrum thalictroides and T. hernandezii: Facilitating candidate gene discovery in an emerging model plant lineage.</title>
        <authorList>
            <person name="Arias T."/>
            <person name="Riano-Pachon D.M."/>
            <person name="Di Stilio V.S."/>
        </authorList>
    </citation>
    <scope>NUCLEOTIDE SEQUENCE [LARGE SCALE GENOMIC DNA]</scope>
    <source>
        <strain evidence="19">cv. WT478/WT964</strain>
        <tissue evidence="18">Leaves</tissue>
    </source>
</reference>
<evidence type="ECO:0000256" key="4">
    <source>
        <dbReference type="ARBA" id="ARBA00004906"/>
    </source>
</evidence>
<dbReference type="FunFam" id="3.30.40.10:FF:000019">
    <property type="entry name" value="RBR-type E3 ubiquitin transferase"/>
    <property type="match status" value="1"/>
</dbReference>
<keyword evidence="8" id="KW-0479">Metal-binding</keyword>
<comment type="similarity">
    <text evidence="13">Belongs to the RBR family. RNF14 subfamily.</text>
</comment>
<evidence type="ECO:0000256" key="9">
    <source>
        <dbReference type="ARBA" id="ARBA00022737"/>
    </source>
</evidence>
<dbReference type="InterPro" id="IPR001841">
    <property type="entry name" value="Znf_RING"/>
</dbReference>
<dbReference type="PROSITE" id="PS51873">
    <property type="entry name" value="TRIAD"/>
    <property type="match status" value="1"/>
</dbReference>
<dbReference type="SMART" id="SM00547">
    <property type="entry name" value="ZnF_RBZ"/>
    <property type="match status" value="2"/>
</dbReference>
<dbReference type="SUPFAM" id="SSF90209">
    <property type="entry name" value="Ran binding protein zinc finger-like"/>
    <property type="match status" value="1"/>
</dbReference>
<dbReference type="PROSITE" id="PS50199">
    <property type="entry name" value="ZF_RANBP2_2"/>
    <property type="match status" value="2"/>
</dbReference>
<dbReference type="GO" id="GO:0061630">
    <property type="term" value="F:ubiquitin protein ligase activity"/>
    <property type="evidence" value="ECO:0007669"/>
    <property type="project" value="UniProtKB-EC"/>
</dbReference>
<dbReference type="Pfam" id="PF22605">
    <property type="entry name" value="IBR_2"/>
    <property type="match status" value="1"/>
</dbReference>
<dbReference type="InterPro" id="IPR013083">
    <property type="entry name" value="Znf_RING/FYVE/PHD"/>
</dbReference>
<evidence type="ECO:0000259" key="16">
    <source>
        <dbReference type="PROSITE" id="PS50199"/>
    </source>
</evidence>
<dbReference type="SMART" id="SM00647">
    <property type="entry name" value="IBR"/>
    <property type="match status" value="2"/>
</dbReference>
<feature type="domain" description="RING-type" evidence="15">
    <location>
        <begin position="115"/>
        <end position="164"/>
    </location>
</feature>
<dbReference type="InterPro" id="IPR002867">
    <property type="entry name" value="IBR_dom"/>
</dbReference>
<dbReference type="CDD" id="cd20346">
    <property type="entry name" value="BRcat_RBR_ANKIB1"/>
    <property type="match status" value="1"/>
</dbReference>
<evidence type="ECO:0000256" key="13">
    <source>
        <dbReference type="ARBA" id="ARBA00044508"/>
    </source>
</evidence>
<evidence type="ECO:0000256" key="7">
    <source>
        <dbReference type="ARBA" id="ARBA00022679"/>
    </source>
</evidence>
<evidence type="ECO:0000313" key="19">
    <source>
        <dbReference type="Proteomes" id="UP000554482"/>
    </source>
</evidence>
<dbReference type="EMBL" id="JABWDY010040400">
    <property type="protein sequence ID" value="KAF5178135.1"/>
    <property type="molecule type" value="Genomic_DNA"/>
</dbReference>
<dbReference type="InterPro" id="IPR031127">
    <property type="entry name" value="E3_UB_ligase_RBR"/>
</dbReference>
<evidence type="ECO:0000256" key="11">
    <source>
        <dbReference type="ARBA" id="ARBA00022786"/>
    </source>
</evidence>
<keyword evidence="19" id="KW-1185">Reference proteome</keyword>
<evidence type="ECO:0000313" key="18">
    <source>
        <dbReference type="EMBL" id="KAF5178135.1"/>
    </source>
</evidence>
<sequence length="562" mass="65001">MFSDEDSYDDADLIDTSYDDIDMNIDQDEDEGKNCIILNQDNIRQRQQEDITEVSTLLSVSRASACILLLHYKWSVTGVNESWFSDEEKVRMTVGLSTTDYDISPNPNKKLKTTCGICFDDYPQSKLYDAGCNHQFCSSCWEGYITTSIHDGSGCLMLRCPEFKCGAAVDQDMVNTFVSQEDKDKYSNFLFKSYVEDNRRIKWCPTPGCDYAVKYIGDFENYDVSCNCAFGFCWNCTQEAHSPVDCDTVSNWVMKNKDESENVNWILVNSKPCPGCKKPIQKNQGCNHMTCKCGLHFCWLCLCSLKNHHSCNGFEERRMDDESENRKQMAKKLLDKYTHYYERWEANQKSLVKAKEDLQQMKSVYIQRLTFNQCQLEFQLQFIIQAWKQIIECRRVLKWTYAYGYYLPEHEHTKRHFFEYLQGEAESGLERLHHCAEKDLQLYLQAEGPSQDFNEFRTKLVHLTIVTGNYFEKLVKALQGGLADVDSLGSTSSTAGRWEGQGLDLGVQGLWSCEYCTYTNEESAIICKMCNKQHRSWSCEHCTYVNDKSGIVCCMCNQQRST</sequence>
<dbReference type="FunFam" id="1.20.120.1750:FF:000027">
    <property type="entry name" value="RBR-type E3 ubiquitin transferase"/>
    <property type="match status" value="1"/>
</dbReference>
<evidence type="ECO:0000256" key="5">
    <source>
        <dbReference type="ARBA" id="ARBA00005884"/>
    </source>
</evidence>
<accession>A0A7J6V1R5</accession>
<evidence type="ECO:0000256" key="2">
    <source>
        <dbReference type="ARBA" id="ARBA00001947"/>
    </source>
</evidence>
<evidence type="ECO:0000256" key="6">
    <source>
        <dbReference type="ARBA" id="ARBA00012251"/>
    </source>
</evidence>
<dbReference type="Gene3D" id="1.20.120.1750">
    <property type="match status" value="1"/>
</dbReference>
<dbReference type="Pfam" id="PF19422">
    <property type="entry name" value="Ariadne"/>
    <property type="match status" value="1"/>
</dbReference>
<keyword evidence="12" id="KW-0862">Zinc</keyword>
<comment type="pathway">
    <text evidence="4">Protein modification; protein ubiquitination.</text>
</comment>
<dbReference type="InterPro" id="IPR048962">
    <property type="entry name" value="ARIH1-like_UBL"/>
</dbReference>
<evidence type="ECO:0000259" key="15">
    <source>
        <dbReference type="PROSITE" id="PS50089"/>
    </source>
</evidence>
<proteinExistence type="inferred from homology"/>
<dbReference type="EC" id="2.3.2.31" evidence="6"/>
<dbReference type="Gene3D" id="3.30.40.10">
    <property type="entry name" value="Zinc/RING finger domain, C3HC4 (zinc finger)"/>
    <property type="match status" value="1"/>
</dbReference>
<dbReference type="GO" id="GO:0008270">
    <property type="term" value="F:zinc ion binding"/>
    <property type="evidence" value="ECO:0007669"/>
    <property type="project" value="UniProtKB-KW"/>
</dbReference>
<dbReference type="InterPro" id="IPR047548">
    <property type="entry name" value="Rcat_RBR_RNF14"/>
</dbReference>
<comment type="cofactor">
    <cofactor evidence="2">
        <name>Zn(2+)</name>
        <dbReference type="ChEBI" id="CHEBI:29105"/>
    </cofactor>
</comment>
<keyword evidence="7" id="KW-0808">Transferase</keyword>